<feature type="region of interest" description="Disordered" evidence="1">
    <location>
        <begin position="455"/>
        <end position="496"/>
    </location>
</feature>
<dbReference type="HOGENOM" id="CLU_045960_0_0_6"/>
<dbReference type="Proteomes" id="UP000015380">
    <property type="component" value="Chromosome"/>
</dbReference>
<organism evidence="2 3">
    <name type="scientific">Cycloclasticus zancles 78-ME</name>
    <dbReference type="NCBI Taxonomy" id="1198232"/>
    <lineage>
        <taxon>Bacteria</taxon>
        <taxon>Pseudomonadati</taxon>
        <taxon>Pseudomonadota</taxon>
        <taxon>Gammaproteobacteria</taxon>
        <taxon>Thiotrichales</taxon>
        <taxon>Piscirickettsiaceae</taxon>
        <taxon>Cycloclasticus</taxon>
    </lineage>
</organism>
<feature type="compositionally biased region" description="Basic residues" evidence="1">
    <location>
        <begin position="477"/>
        <end position="496"/>
    </location>
</feature>
<accession>S5T8S4</accession>
<proteinExistence type="predicted"/>
<reference evidence="3" key="2">
    <citation type="journal article" date="2016" name="Environ. Microbiol. Rep.">
        <title>Analysis of defence systems and a conjugative IncP-1 plasmid in the marine polyaromatic hydrocarbons-degrading bacterium Cycloclasticus sp. 78-ME.</title>
        <authorList>
            <person name="Yakimov M.M."/>
            <person name="Crisafi F."/>
            <person name="Messina E."/>
            <person name="Smedile F."/>
            <person name="Lopatina A."/>
            <person name="Denaro R."/>
            <person name="Pieper D.H."/>
            <person name="Golyshin P.N."/>
            <person name="Giuliano L."/>
        </authorList>
    </citation>
    <scope>NUCLEOTIDE SEQUENCE [LARGE SCALE GENOMIC DNA]</scope>
    <source>
        <strain evidence="3">78-ME</strain>
    </source>
</reference>
<protein>
    <submittedName>
        <fullName evidence="2">Uncharacterized protein</fullName>
    </submittedName>
</protein>
<keyword evidence="3" id="KW-1185">Reference proteome</keyword>
<gene>
    <name evidence="2" type="ORF">CYCME_1704</name>
</gene>
<evidence type="ECO:0000256" key="1">
    <source>
        <dbReference type="SAM" id="MobiDB-lite"/>
    </source>
</evidence>
<reference evidence="2 3" key="1">
    <citation type="submission" date="2013-05" db="EMBL/GenBank/DDBJ databases">
        <title>Between feast and famine: a lifestyle of most important marine PAH-degrading bacterium Cycloclasticus sp. 7ME.</title>
        <authorList>
            <person name="Yakimov M.M."/>
            <person name="Messina E."/>
            <person name="Genovese M."/>
            <person name="Denaro R."/>
            <person name="Crisafi F."/>
            <person name="Russo D."/>
            <person name="Cappello S."/>
            <person name="Santisi S."/>
            <person name="Smedile F."/>
            <person name="Golyshina O.V."/>
            <person name="Tran H."/>
            <person name="Pieper D.H."/>
            <person name="Golyshin P.N."/>
            <person name="Giuliano L."/>
        </authorList>
    </citation>
    <scope>NUCLEOTIDE SEQUENCE [LARGE SCALE GENOMIC DNA]</scope>
    <source>
        <strain evidence="2 3">78-ME</strain>
    </source>
</reference>
<sequence length="496" mass="56699">MSAEQEEAQGVTASERYLAWLGKNTFLSPWCYPNLYTDEGKKADSGDGKELCDLLVVFKEHVIIFSDKDIAFKDTGNLEVDWGRWVRRAVLKSAPQVFGAEKFICEHPDRIFLDRKCTQPFPIALPSDDQIRIHRILVSRNAVERFRKHASGSGSLMLNPAIVGKEMERTPFQVGSVNPEKGFVHVLDDLALDTLMRELDTVYDFTSYLSDKETLVSSGRLGISAGEEDLLGFYLSQSNKDRDPGFYVNDEDLIVVNEGVYDEIKDLPQYKKGKELDASSYFIDGFIEYFGKHAKNNTWHFSNAEDFDSVTLGIREFASESRVGRRILADSIHEKIRSLNPNERGVRLLLSPTNPETMYVWLVLPVSGHFESYQEYREFRAGLLIAYCQSAKLLKPERRVVAGVATDPPGSNGGSEDMIYIDTDTWSEGDYAEARDVREKLGLFKESNVIEKSERHYQYPVKRKITDDGAKRQKEKERKKKRNSQKGARRKNRRRK</sequence>
<dbReference type="AlphaFoldDB" id="S5T8S4"/>
<evidence type="ECO:0000313" key="2">
    <source>
        <dbReference type="EMBL" id="AGS40024.1"/>
    </source>
</evidence>
<dbReference type="eggNOG" id="COG3012">
    <property type="taxonomic scope" value="Bacteria"/>
</dbReference>
<feature type="compositionally biased region" description="Basic and acidic residues" evidence="1">
    <location>
        <begin position="464"/>
        <end position="476"/>
    </location>
</feature>
<name>S5T8S4_9GAMM</name>
<dbReference type="PATRIC" id="fig|1198232.3.peg.1682"/>
<dbReference type="RefSeq" id="WP_020932745.1">
    <property type="nucleotide sequence ID" value="NC_021917.1"/>
</dbReference>
<dbReference type="EMBL" id="CP005996">
    <property type="protein sequence ID" value="AGS40024.1"/>
    <property type="molecule type" value="Genomic_DNA"/>
</dbReference>
<evidence type="ECO:0000313" key="3">
    <source>
        <dbReference type="Proteomes" id="UP000015380"/>
    </source>
</evidence>
<dbReference type="KEGG" id="cza:CYCME_1704"/>